<dbReference type="HOGENOM" id="CLU_2637518_0_0_1"/>
<keyword evidence="2" id="KW-1185">Reference proteome</keyword>
<dbReference type="RefSeq" id="XP_045287453.1">
    <property type="nucleotide sequence ID" value="XM_045432241.1"/>
</dbReference>
<accession>C0NPW2</accession>
<dbReference type="InParanoid" id="C0NPW2"/>
<dbReference type="EMBL" id="GG663368">
    <property type="protein sequence ID" value="EEH06972.1"/>
    <property type="molecule type" value="Genomic_DNA"/>
</dbReference>
<dbReference type="GeneID" id="69038208"/>
<dbReference type="AlphaFoldDB" id="C0NPW2"/>
<sequence length="77" mass="8798">MDLTGSKVEWQVDLLLRAREVERSEYIDGVASMDEECLGGIRRVGSEEAHGLNYKNVMLRMSQQVQSSASGNWHKEW</sequence>
<name>C0NPW2_AJECG</name>
<gene>
    <name evidence="1" type="ORF">HCBG_05192</name>
</gene>
<organism evidence="1 2">
    <name type="scientific">Ajellomyces capsulatus (strain G186AR / H82 / ATCC MYA-2454 / RMSCC 2432)</name>
    <name type="common">Darling's disease fungus</name>
    <name type="synonym">Histoplasma capsulatum</name>
    <dbReference type="NCBI Taxonomy" id="447093"/>
    <lineage>
        <taxon>Eukaryota</taxon>
        <taxon>Fungi</taxon>
        <taxon>Dikarya</taxon>
        <taxon>Ascomycota</taxon>
        <taxon>Pezizomycotina</taxon>
        <taxon>Eurotiomycetes</taxon>
        <taxon>Eurotiomycetidae</taxon>
        <taxon>Onygenales</taxon>
        <taxon>Ajellomycetaceae</taxon>
        <taxon>Histoplasma</taxon>
    </lineage>
</organism>
<protein>
    <submittedName>
        <fullName evidence="1">Uncharacterized protein</fullName>
    </submittedName>
</protein>
<reference evidence="1" key="1">
    <citation type="submission" date="2009-02" db="EMBL/GenBank/DDBJ databases">
        <title>The Genome Sequence of Ajellomyces capsulatus strain G186AR.</title>
        <authorList>
            <consortium name="The Broad Institute Genome Sequencing Platform"/>
            <person name="Champion M."/>
            <person name="Cuomo C."/>
            <person name="Ma L.-J."/>
            <person name="Henn M.R."/>
            <person name="Sil A."/>
            <person name="Goldman B."/>
            <person name="Young S.K."/>
            <person name="Kodira C.D."/>
            <person name="Zeng Q."/>
            <person name="Koehrsen M."/>
            <person name="Alvarado L."/>
            <person name="Berlin A."/>
            <person name="Borenstein D."/>
            <person name="Chen Z."/>
            <person name="Engels R."/>
            <person name="Freedman E."/>
            <person name="Gellesch M."/>
            <person name="Goldberg J."/>
            <person name="Griggs A."/>
            <person name="Gujja S."/>
            <person name="Heiman D."/>
            <person name="Hepburn T."/>
            <person name="Howarth C."/>
            <person name="Jen D."/>
            <person name="Larson L."/>
            <person name="Lewis B."/>
            <person name="Mehta T."/>
            <person name="Park D."/>
            <person name="Pearson M."/>
            <person name="Roberts A."/>
            <person name="Saif S."/>
            <person name="Shea T."/>
            <person name="Shenoy N."/>
            <person name="Sisk P."/>
            <person name="Stolte C."/>
            <person name="Sykes S."/>
            <person name="Walk T."/>
            <person name="White J."/>
            <person name="Yandava C."/>
            <person name="Klein B."/>
            <person name="McEwen J.G."/>
            <person name="Puccia R."/>
            <person name="Goldman G.H."/>
            <person name="Felipe M.S."/>
            <person name="Nino-Vega G."/>
            <person name="San-Blas G."/>
            <person name="Taylor J."/>
            <person name="Mendoza L."/>
            <person name="Galagan J."/>
            <person name="Nusbaum C."/>
            <person name="Birren B."/>
        </authorList>
    </citation>
    <scope>NUCLEOTIDE SEQUENCE</scope>
    <source>
        <strain evidence="1">G186AR</strain>
    </source>
</reference>
<evidence type="ECO:0000313" key="1">
    <source>
        <dbReference type="EMBL" id="EEH06972.1"/>
    </source>
</evidence>
<dbReference type="Proteomes" id="UP000001631">
    <property type="component" value="Unassembled WGS sequence"/>
</dbReference>
<proteinExistence type="predicted"/>
<evidence type="ECO:0000313" key="2">
    <source>
        <dbReference type="Proteomes" id="UP000001631"/>
    </source>
</evidence>